<feature type="region of interest" description="Disordered" evidence="1">
    <location>
        <begin position="23"/>
        <end position="76"/>
    </location>
</feature>
<feature type="compositionally biased region" description="Low complexity" evidence="1">
    <location>
        <begin position="42"/>
        <end position="56"/>
    </location>
</feature>
<feature type="compositionally biased region" description="Gly residues" evidence="1">
    <location>
        <begin position="29"/>
        <end position="41"/>
    </location>
</feature>
<feature type="chain" id="PRO_5038607525" evidence="2">
    <location>
        <begin position="25"/>
        <end position="76"/>
    </location>
</feature>
<evidence type="ECO:0000256" key="2">
    <source>
        <dbReference type="SAM" id="SignalP"/>
    </source>
</evidence>
<dbReference type="RefSeq" id="WP_385608435.1">
    <property type="nucleotide sequence ID" value="NZ_JBHMBZ010000001.1"/>
</dbReference>
<evidence type="ECO:0000256" key="1">
    <source>
        <dbReference type="SAM" id="MobiDB-lite"/>
    </source>
</evidence>
<evidence type="ECO:0000313" key="3">
    <source>
        <dbReference type="EMBL" id="GHE54603.1"/>
    </source>
</evidence>
<proteinExistence type="predicted"/>
<reference evidence="3" key="1">
    <citation type="journal article" date="2014" name="Int. J. Syst. Evol. Microbiol.">
        <title>Complete genome sequence of Corynebacterium casei LMG S-19264T (=DSM 44701T), isolated from a smear-ripened cheese.</title>
        <authorList>
            <consortium name="US DOE Joint Genome Institute (JGI-PGF)"/>
            <person name="Walter F."/>
            <person name="Albersmeier A."/>
            <person name="Kalinowski J."/>
            <person name="Ruckert C."/>
        </authorList>
    </citation>
    <scope>NUCLEOTIDE SEQUENCE</scope>
    <source>
        <strain evidence="3">JCM 3302</strain>
    </source>
</reference>
<protein>
    <submittedName>
        <fullName evidence="3">Uncharacterized protein</fullName>
    </submittedName>
</protein>
<feature type="signal peptide" evidence="2">
    <location>
        <begin position="1"/>
        <end position="24"/>
    </location>
</feature>
<gene>
    <name evidence="3" type="ORF">GCM10014715_04530</name>
</gene>
<dbReference type="EMBL" id="BNBC01000001">
    <property type="protein sequence ID" value="GHE54603.1"/>
    <property type="molecule type" value="Genomic_DNA"/>
</dbReference>
<reference evidence="3" key="2">
    <citation type="submission" date="2020-09" db="EMBL/GenBank/DDBJ databases">
        <authorList>
            <person name="Sun Q."/>
            <person name="Ohkuma M."/>
        </authorList>
    </citation>
    <scope>NUCLEOTIDE SEQUENCE</scope>
    <source>
        <strain evidence="3">JCM 3302</strain>
    </source>
</reference>
<organism evidence="3 4">
    <name type="scientific">Streptomyces spiralis</name>
    <dbReference type="NCBI Taxonomy" id="66376"/>
    <lineage>
        <taxon>Bacteria</taxon>
        <taxon>Bacillati</taxon>
        <taxon>Actinomycetota</taxon>
        <taxon>Actinomycetes</taxon>
        <taxon>Kitasatosporales</taxon>
        <taxon>Streptomycetaceae</taxon>
        <taxon>Streptomyces</taxon>
    </lineage>
</organism>
<name>A0A918ZKI5_9ACTN</name>
<accession>A0A918ZKI5</accession>
<dbReference type="AlphaFoldDB" id="A0A918ZKI5"/>
<dbReference type="Proteomes" id="UP000641386">
    <property type="component" value="Unassembled WGS sequence"/>
</dbReference>
<dbReference type="PROSITE" id="PS51257">
    <property type="entry name" value="PROKAR_LIPOPROTEIN"/>
    <property type="match status" value="1"/>
</dbReference>
<feature type="compositionally biased region" description="Pro residues" evidence="1">
    <location>
        <begin position="57"/>
        <end position="66"/>
    </location>
</feature>
<keyword evidence="4" id="KW-1185">Reference proteome</keyword>
<keyword evidence="2" id="KW-0732">Signal</keyword>
<comment type="caution">
    <text evidence="3">The sequence shown here is derived from an EMBL/GenBank/DDBJ whole genome shotgun (WGS) entry which is preliminary data.</text>
</comment>
<evidence type="ECO:0000313" key="4">
    <source>
        <dbReference type="Proteomes" id="UP000641386"/>
    </source>
</evidence>
<sequence length="76" mass="7116">MKNGTVRRATLSVAVVAAPAGVAACGSGSSDGSGKGGGAAGQGVTHVSPTAALRTPLTPPARPTPPGSRARPASAI</sequence>
<feature type="compositionally biased region" description="Low complexity" evidence="1">
    <location>
        <begin position="67"/>
        <end position="76"/>
    </location>
</feature>